<evidence type="ECO:0000256" key="3">
    <source>
        <dbReference type="ARBA" id="ARBA00022723"/>
    </source>
</evidence>
<dbReference type="InterPro" id="IPR036396">
    <property type="entry name" value="Cyt_P450_sf"/>
</dbReference>
<evidence type="ECO:0000256" key="5">
    <source>
        <dbReference type="SAM" id="Phobius"/>
    </source>
</evidence>
<dbReference type="PANTHER" id="PTHR24304:SF2">
    <property type="entry name" value="24-HYDROXYCHOLESTEROL 7-ALPHA-HYDROXYLASE"/>
    <property type="match status" value="1"/>
</dbReference>
<keyword evidence="2" id="KW-0349">Heme</keyword>
<dbReference type="STRING" id="888268.A0A1E5W8J8"/>
<keyword evidence="5" id="KW-0812">Transmembrane</keyword>
<keyword evidence="7" id="KW-1185">Reference proteome</keyword>
<keyword evidence="5" id="KW-1133">Transmembrane helix</keyword>
<organism evidence="6 7">
    <name type="scientific">Dichanthelium oligosanthes</name>
    <dbReference type="NCBI Taxonomy" id="888268"/>
    <lineage>
        <taxon>Eukaryota</taxon>
        <taxon>Viridiplantae</taxon>
        <taxon>Streptophyta</taxon>
        <taxon>Embryophyta</taxon>
        <taxon>Tracheophyta</taxon>
        <taxon>Spermatophyta</taxon>
        <taxon>Magnoliopsida</taxon>
        <taxon>Liliopsida</taxon>
        <taxon>Poales</taxon>
        <taxon>Poaceae</taxon>
        <taxon>PACMAD clade</taxon>
        <taxon>Panicoideae</taxon>
        <taxon>Panicodae</taxon>
        <taxon>Paniceae</taxon>
        <taxon>Dichantheliinae</taxon>
        <taxon>Dichanthelium</taxon>
    </lineage>
</organism>
<gene>
    <name evidence="6" type="ORF">BAE44_0005284</name>
</gene>
<proteinExistence type="inferred from homology"/>
<dbReference type="Proteomes" id="UP000095767">
    <property type="component" value="Unassembled WGS sequence"/>
</dbReference>
<feature type="transmembrane region" description="Helical" evidence="5">
    <location>
        <begin position="72"/>
        <end position="97"/>
    </location>
</feature>
<keyword evidence="3" id="KW-0479">Metal-binding</keyword>
<dbReference type="GO" id="GO:0005506">
    <property type="term" value="F:iron ion binding"/>
    <property type="evidence" value="ECO:0007669"/>
    <property type="project" value="InterPro"/>
</dbReference>
<comment type="caution">
    <text evidence="6">The sequence shown here is derived from an EMBL/GenBank/DDBJ whole genome shotgun (WGS) entry which is preliminary data.</text>
</comment>
<evidence type="ECO:0000256" key="2">
    <source>
        <dbReference type="ARBA" id="ARBA00022617"/>
    </source>
</evidence>
<evidence type="ECO:0000256" key="4">
    <source>
        <dbReference type="ARBA" id="ARBA00023004"/>
    </source>
</evidence>
<evidence type="ECO:0000313" key="7">
    <source>
        <dbReference type="Proteomes" id="UP000095767"/>
    </source>
</evidence>
<dbReference type="GO" id="GO:0020037">
    <property type="term" value="F:heme binding"/>
    <property type="evidence" value="ECO:0007669"/>
    <property type="project" value="InterPro"/>
</dbReference>
<name>A0A1E5W8J8_9POAL</name>
<accession>A0A1E5W8J8</accession>
<protein>
    <submittedName>
        <fullName evidence="6">Uncharacterized protein</fullName>
    </submittedName>
</protein>
<comment type="similarity">
    <text evidence="1">Belongs to the cytochrome P450 family.</text>
</comment>
<dbReference type="PANTHER" id="PTHR24304">
    <property type="entry name" value="CYTOCHROME P450 FAMILY 7"/>
    <property type="match status" value="1"/>
</dbReference>
<dbReference type="GO" id="GO:0004497">
    <property type="term" value="F:monooxygenase activity"/>
    <property type="evidence" value="ECO:0007669"/>
    <property type="project" value="InterPro"/>
</dbReference>
<evidence type="ECO:0000313" key="6">
    <source>
        <dbReference type="EMBL" id="OEL33697.1"/>
    </source>
</evidence>
<dbReference type="GO" id="GO:0016705">
    <property type="term" value="F:oxidoreductase activity, acting on paired donors, with incorporation or reduction of molecular oxygen"/>
    <property type="evidence" value="ECO:0007669"/>
    <property type="project" value="InterPro"/>
</dbReference>
<sequence length="250" mass="27492">MRLAWSLHHLRYLALFVAFYSSCSLLLQTSSCMYFLHFCTSSAATAGCWWPCGSTVLATPFAKLIESITASYISMCMTSGATAMWVAIALVFVTAVITKAMRTRIKHDSVCTRPPPPVVKGGSIIGLLHTFFTKGFRAMIQDQYAKLGSVFTISFFGLKCTFLIGPEVSGHFYQGLDSELSHGRILEFTVPMFGKEVGYGVDAATRSEQRRFEIDALKPSKLKSHVGPMLQEVEVSNKSPTHLNTVPLGI</sequence>
<reference evidence="6 7" key="1">
    <citation type="submission" date="2016-09" db="EMBL/GenBank/DDBJ databases">
        <title>The draft genome of Dichanthelium oligosanthes: A C3 panicoid grass species.</title>
        <authorList>
            <person name="Studer A.J."/>
            <person name="Schnable J.C."/>
            <person name="Brutnell T.P."/>
        </authorList>
    </citation>
    <scope>NUCLEOTIDE SEQUENCE [LARGE SCALE GENOMIC DNA]</scope>
    <source>
        <strain evidence="7">cv. Kellogg 1175</strain>
        <tissue evidence="6">Leaf</tissue>
    </source>
</reference>
<dbReference type="EMBL" id="LWDX02017864">
    <property type="protein sequence ID" value="OEL33697.1"/>
    <property type="molecule type" value="Genomic_DNA"/>
</dbReference>
<keyword evidence="4" id="KW-0408">Iron</keyword>
<evidence type="ECO:0000256" key="1">
    <source>
        <dbReference type="ARBA" id="ARBA00010617"/>
    </source>
</evidence>
<keyword evidence="5" id="KW-0472">Membrane</keyword>
<dbReference type="AlphaFoldDB" id="A0A1E5W8J8"/>
<dbReference type="OrthoDB" id="684922at2759"/>
<feature type="transmembrane region" description="Helical" evidence="5">
    <location>
        <begin position="12"/>
        <end position="36"/>
    </location>
</feature>
<dbReference type="InterPro" id="IPR050529">
    <property type="entry name" value="CYP450_sterol_14alpha_dmase"/>
</dbReference>
<dbReference type="SUPFAM" id="SSF48264">
    <property type="entry name" value="Cytochrome P450"/>
    <property type="match status" value="1"/>
</dbReference>
<dbReference type="Gene3D" id="1.10.630.10">
    <property type="entry name" value="Cytochrome P450"/>
    <property type="match status" value="1"/>
</dbReference>